<evidence type="ECO:0008006" key="2">
    <source>
        <dbReference type="Google" id="ProtNLM"/>
    </source>
</evidence>
<organism evidence="1">
    <name type="scientific">marine sediment metagenome</name>
    <dbReference type="NCBI Taxonomy" id="412755"/>
    <lineage>
        <taxon>unclassified sequences</taxon>
        <taxon>metagenomes</taxon>
        <taxon>ecological metagenomes</taxon>
    </lineage>
</organism>
<name>A0A0F9FJ22_9ZZZZ</name>
<dbReference type="AlphaFoldDB" id="A0A0F9FJ22"/>
<comment type="caution">
    <text evidence="1">The sequence shown here is derived from an EMBL/GenBank/DDBJ whole genome shotgun (WGS) entry which is preliminary data.</text>
</comment>
<accession>A0A0F9FJ22</accession>
<dbReference type="Pfam" id="PF19821">
    <property type="entry name" value="Phage_capsid_2"/>
    <property type="match status" value="1"/>
</dbReference>
<protein>
    <recommendedName>
        <fullName evidence="2">Bacteriophage Mu GpT domain-containing protein</fullName>
    </recommendedName>
</protein>
<evidence type="ECO:0000313" key="1">
    <source>
        <dbReference type="EMBL" id="KKL57250.1"/>
    </source>
</evidence>
<dbReference type="InterPro" id="IPR045565">
    <property type="entry name" value="Phage_capsid_2"/>
</dbReference>
<dbReference type="EMBL" id="LAZR01030227">
    <property type="protein sequence ID" value="KKL57250.1"/>
    <property type="molecule type" value="Genomic_DNA"/>
</dbReference>
<gene>
    <name evidence="1" type="ORF">LCGC14_2237270</name>
</gene>
<reference evidence="1" key="1">
    <citation type="journal article" date="2015" name="Nature">
        <title>Complex archaea that bridge the gap between prokaryotes and eukaryotes.</title>
        <authorList>
            <person name="Spang A."/>
            <person name="Saw J.H."/>
            <person name="Jorgensen S.L."/>
            <person name="Zaremba-Niedzwiedzka K."/>
            <person name="Martijn J."/>
            <person name="Lind A.E."/>
            <person name="van Eijk R."/>
            <person name="Schleper C."/>
            <person name="Guy L."/>
            <person name="Ettema T.J."/>
        </authorList>
    </citation>
    <scope>NUCLEOTIDE SEQUENCE</scope>
</reference>
<sequence length="278" mass="30840">MAIGTTDFIDISSADVFLEEKWSQQSTIARMKKLIFGQYVDRSFEAELRKGQILRIGNITQPTGRAKGENTAITYETVSEGEVTITINNFYYAAIALEDVVEPMVSVSLLDRYVPGLGYAVGLLEDDDIAGLVDTGTLHTVGTLGTGLTHTNLLRADQYLNDSDVPDDNRFIIISPAERANLLELDQFVHKDYADLRSGLIGSWLQYPIYVSNNCDGSNSTGHDNVMMHKECIAHIAQIKPMVKAFYDIDYFAAKMATLTTWGNTIRRADHGVWMKGA</sequence>
<proteinExistence type="predicted"/>